<protein>
    <submittedName>
        <fullName evidence="2">Uncharacterized protein</fullName>
    </submittedName>
</protein>
<evidence type="ECO:0000313" key="2">
    <source>
        <dbReference type="EMBL" id="KAF3608277.1"/>
    </source>
</evidence>
<proteinExistence type="predicted"/>
<dbReference type="EMBL" id="QGKV02000297">
    <property type="protein sequence ID" value="KAF3608277.1"/>
    <property type="molecule type" value="Genomic_DNA"/>
</dbReference>
<organism evidence="2 3">
    <name type="scientific">Brassica cretica</name>
    <name type="common">Mustard</name>
    <dbReference type="NCBI Taxonomy" id="69181"/>
    <lineage>
        <taxon>Eukaryota</taxon>
        <taxon>Viridiplantae</taxon>
        <taxon>Streptophyta</taxon>
        <taxon>Embryophyta</taxon>
        <taxon>Tracheophyta</taxon>
        <taxon>Spermatophyta</taxon>
        <taxon>Magnoliopsida</taxon>
        <taxon>eudicotyledons</taxon>
        <taxon>Gunneridae</taxon>
        <taxon>Pentapetalae</taxon>
        <taxon>rosids</taxon>
        <taxon>malvids</taxon>
        <taxon>Brassicales</taxon>
        <taxon>Brassicaceae</taxon>
        <taxon>Brassiceae</taxon>
        <taxon>Brassica</taxon>
    </lineage>
</organism>
<gene>
    <name evidence="2" type="ORF">DY000_02048412</name>
</gene>
<name>A0ABQ7EXA5_BRACR</name>
<reference evidence="2 3" key="1">
    <citation type="journal article" date="2020" name="BMC Genomics">
        <title>Intraspecific diversification of the crop wild relative Brassica cretica Lam. using demographic model selection.</title>
        <authorList>
            <person name="Kioukis A."/>
            <person name="Michalopoulou V.A."/>
            <person name="Briers L."/>
            <person name="Pirintsos S."/>
            <person name="Studholme D.J."/>
            <person name="Pavlidis P."/>
            <person name="Sarris P.F."/>
        </authorList>
    </citation>
    <scope>NUCLEOTIDE SEQUENCE [LARGE SCALE GENOMIC DNA]</scope>
    <source>
        <strain evidence="3">cv. PFS-1207/04</strain>
    </source>
</reference>
<evidence type="ECO:0000256" key="1">
    <source>
        <dbReference type="SAM" id="MobiDB-lite"/>
    </source>
</evidence>
<feature type="region of interest" description="Disordered" evidence="1">
    <location>
        <begin position="84"/>
        <end position="107"/>
    </location>
</feature>
<dbReference type="Proteomes" id="UP000266723">
    <property type="component" value="Unassembled WGS sequence"/>
</dbReference>
<accession>A0ABQ7EXA5</accession>
<sequence>MYDRSRIDFGLAVIVVSLRFPCFLEGGIRVSQPAAGFEVISDPVDGEEGLQKIQSLLENDRAPEGEVEDVMEMDKIQAALLEHGEQANGEDEKNKDATEQAKKQGTRKRLFKPSINVAGSTKMRIAAALVSPRKRAAAKMGTRKGDTNKPLENVLVMLVSLWHTAQLWKSYCGRSHLTECSEELDGFVIGWQGLLVWSVNKNEEGVMFDTKEIDQLEQKRQKTMQFGDFHAEQSEVIVPDRAEQPEVHVPAA</sequence>
<comment type="caution">
    <text evidence="2">The sequence shown here is derived from an EMBL/GenBank/DDBJ whole genome shotgun (WGS) entry which is preliminary data.</text>
</comment>
<keyword evidence="3" id="KW-1185">Reference proteome</keyword>
<feature type="compositionally biased region" description="Basic and acidic residues" evidence="1">
    <location>
        <begin position="84"/>
        <end position="102"/>
    </location>
</feature>
<evidence type="ECO:0000313" key="3">
    <source>
        <dbReference type="Proteomes" id="UP000266723"/>
    </source>
</evidence>